<feature type="compositionally biased region" description="Polar residues" evidence="1">
    <location>
        <begin position="92"/>
        <end position="102"/>
    </location>
</feature>
<dbReference type="AlphaFoldDB" id="A0A2K1IGD2"/>
<reference evidence="3 5" key="2">
    <citation type="journal article" date="2018" name="Plant J.">
        <title>The Physcomitrella patens chromosome-scale assembly reveals moss genome structure and evolution.</title>
        <authorList>
            <person name="Lang D."/>
            <person name="Ullrich K.K."/>
            <person name="Murat F."/>
            <person name="Fuchs J."/>
            <person name="Jenkins J."/>
            <person name="Haas F.B."/>
            <person name="Piednoel M."/>
            <person name="Gundlach H."/>
            <person name="Van Bel M."/>
            <person name="Meyberg R."/>
            <person name="Vives C."/>
            <person name="Morata J."/>
            <person name="Symeonidi A."/>
            <person name="Hiss M."/>
            <person name="Muchero W."/>
            <person name="Kamisugi Y."/>
            <person name="Saleh O."/>
            <person name="Blanc G."/>
            <person name="Decker E.L."/>
            <person name="van Gessel N."/>
            <person name="Grimwood J."/>
            <person name="Hayes R.D."/>
            <person name="Graham S.W."/>
            <person name="Gunter L.E."/>
            <person name="McDaniel S.F."/>
            <person name="Hoernstein S.N.W."/>
            <person name="Larsson A."/>
            <person name="Li F.W."/>
            <person name="Perroud P.F."/>
            <person name="Phillips J."/>
            <person name="Ranjan P."/>
            <person name="Rokshar D.S."/>
            <person name="Rothfels C.J."/>
            <person name="Schneider L."/>
            <person name="Shu S."/>
            <person name="Stevenson D.W."/>
            <person name="Thummler F."/>
            <person name="Tillich M."/>
            <person name="Villarreal Aguilar J.C."/>
            <person name="Widiez T."/>
            <person name="Wong G.K."/>
            <person name="Wymore A."/>
            <person name="Zhang Y."/>
            <person name="Zimmer A.D."/>
            <person name="Quatrano R.S."/>
            <person name="Mayer K.F.X."/>
            <person name="Goodstein D."/>
            <person name="Casacuberta J.M."/>
            <person name="Vandepoele K."/>
            <person name="Reski R."/>
            <person name="Cuming A.C."/>
            <person name="Tuskan G.A."/>
            <person name="Maumus F."/>
            <person name="Salse J."/>
            <person name="Schmutz J."/>
            <person name="Rensing S.A."/>
        </authorList>
    </citation>
    <scope>NUCLEOTIDE SEQUENCE [LARGE SCALE GENOMIC DNA]</scope>
    <source>
        <strain evidence="4 5">cv. Gransden 2004</strain>
    </source>
</reference>
<keyword evidence="2" id="KW-0732">Signal</keyword>
<dbReference type="Gramene" id="Pp3c24_11250V3.1">
    <property type="protein sequence ID" value="PAC:32908858.CDS.1"/>
    <property type="gene ID" value="Pp3c24_11250"/>
</dbReference>
<reference evidence="4" key="3">
    <citation type="submission" date="2020-12" db="UniProtKB">
        <authorList>
            <consortium name="EnsemblPlants"/>
        </authorList>
    </citation>
    <scope>IDENTIFICATION</scope>
</reference>
<dbReference type="EMBL" id="ABEU02000024">
    <property type="protein sequence ID" value="PNR28328.1"/>
    <property type="molecule type" value="Genomic_DNA"/>
</dbReference>
<dbReference type="Proteomes" id="UP000006727">
    <property type="component" value="Chromosome 24"/>
</dbReference>
<dbReference type="InParanoid" id="A0A2K1IGD2"/>
<proteinExistence type="predicted"/>
<name>A0A2K1IGD2_PHYPA</name>
<accession>A0A2K1IGD2</accession>
<feature type="region of interest" description="Disordered" evidence="1">
    <location>
        <begin position="66"/>
        <end position="102"/>
    </location>
</feature>
<dbReference type="EnsemblPlants" id="Pp3c24_11240V3.1">
    <property type="protein sequence ID" value="PAC:32910635.CDS.1"/>
    <property type="gene ID" value="Pp3c24_11240"/>
</dbReference>
<evidence type="ECO:0000313" key="4">
    <source>
        <dbReference type="EnsemblPlants" id="PAC:32908858.CDS.1"/>
    </source>
</evidence>
<evidence type="ECO:0008006" key="6">
    <source>
        <dbReference type="Google" id="ProtNLM"/>
    </source>
</evidence>
<dbReference type="Gramene" id="Pp3c24_11240V3.1">
    <property type="protein sequence ID" value="PAC:32910635.CDS.1"/>
    <property type="gene ID" value="Pp3c24_11240"/>
</dbReference>
<organism evidence="3">
    <name type="scientific">Physcomitrium patens</name>
    <name type="common">Spreading-leaved earth moss</name>
    <name type="synonym">Physcomitrella patens</name>
    <dbReference type="NCBI Taxonomy" id="3218"/>
    <lineage>
        <taxon>Eukaryota</taxon>
        <taxon>Viridiplantae</taxon>
        <taxon>Streptophyta</taxon>
        <taxon>Embryophyta</taxon>
        <taxon>Bryophyta</taxon>
        <taxon>Bryophytina</taxon>
        <taxon>Bryopsida</taxon>
        <taxon>Funariidae</taxon>
        <taxon>Funariales</taxon>
        <taxon>Funariaceae</taxon>
        <taxon>Physcomitrium</taxon>
    </lineage>
</organism>
<sequence length="102" mass="11363">MSAKRAVTLLFITWTIRPSVFLSRSSNSHHCRLFDVALLPCNSDVGLGPGEDPCPLSRHCDFGEHSCRQSKPNRSRYQSSVVEPSRDHVPSLTRTMLHSSGI</sequence>
<feature type="signal peptide" evidence="2">
    <location>
        <begin position="1"/>
        <end position="22"/>
    </location>
</feature>
<dbReference type="EnsemblPlants" id="Pp3c24_11250V3.1">
    <property type="protein sequence ID" value="PAC:32908858.CDS.1"/>
    <property type="gene ID" value="Pp3c24_11250"/>
</dbReference>
<evidence type="ECO:0000256" key="1">
    <source>
        <dbReference type="SAM" id="MobiDB-lite"/>
    </source>
</evidence>
<reference evidence="3 5" key="1">
    <citation type="journal article" date="2008" name="Science">
        <title>The Physcomitrella genome reveals evolutionary insights into the conquest of land by plants.</title>
        <authorList>
            <person name="Rensing S."/>
            <person name="Lang D."/>
            <person name="Zimmer A."/>
            <person name="Terry A."/>
            <person name="Salamov A."/>
            <person name="Shapiro H."/>
            <person name="Nishiyama T."/>
            <person name="Perroud P.-F."/>
            <person name="Lindquist E."/>
            <person name="Kamisugi Y."/>
            <person name="Tanahashi T."/>
            <person name="Sakakibara K."/>
            <person name="Fujita T."/>
            <person name="Oishi K."/>
            <person name="Shin-I T."/>
            <person name="Kuroki Y."/>
            <person name="Toyoda A."/>
            <person name="Suzuki Y."/>
            <person name="Hashimoto A."/>
            <person name="Yamaguchi K."/>
            <person name="Sugano A."/>
            <person name="Kohara Y."/>
            <person name="Fujiyama A."/>
            <person name="Anterola A."/>
            <person name="Aoki S."/>
            <person name="Ashton N."/>
            <person name="Barbazuk W.B."/>
            <person name="Barker E."/>
            <person name="Bennetzen J."/>
            <person name="Bezanilla M."/>
            <person name="Blankenship R."/>
            <person name="Cho S.H."/>
            <person name="Dutcher S."/>
            <person name="Estelle M."/>
            <person name="Fawcett J.A."/>
            <person name="Gundlach H."/>
            <person name="Hanada K."/>
            <person name="Heyl A."/>
            <person name="Hicks K.A."/>
            <person name="Hugh J."/>
            <person name="Lohr M."/>
            <person name="Mayer K."/>
            <person name="Melkozernov A."/>
            <person name="Murata T."/>
            <person name="Nelson D."/>
            <person name="Pils B."/>
            <person name="Prigge M."/>
            <person name="Reiss B."/>
            <person name="Renner T."/>
            <person name="Rombauts S."/>
            <person name="Rushton P."/>
            <person name="Sanderfoot A."/>
            <person name="Schween G."/>
            <person name="Shiu S.-H."/>
            <person name="Stueber K."/>
            <person name="Theodoulou F.L."/>
            <person name="Tu H."/>
            <person name="Van de Peer Y."/>
            <person name="Verrier P.J."/>
            <person name="Waters E."/>
            <person name="Wood A."/>
            <person name="Yang L."/>
            <person name="Cove D."/>
            <person name="Cuming A."/>
            <person name="Hasebe M."/>
            <person name="Lucas S."/>
            <person name="Mishler D.B."/>
            <person name="Reski R."/>
            <person name="Grigoriev I."/>
            <person name="Quatrano R.S."/>
            <person name="Boore J.L."/>
        </authorList>
    </citation>
    <scope>NUCLEOTIDE SEQUENCE [LARGE SCALE GENOMIC DNA]</scope>
    <source>
        <strain evidence="4 5">cv. Gransden 2004</strain>
    </source>
</reference>
<dbReference type="PaxDb" id="3218-PP1S16_225V6.1"/>
<evidence type="ECO:0000256" key="2">
    <source>
        <dbReference type="SAM" id="SignalP"/>
    </source>
</evidence>
<evidence type="ECO:0000313" key="5">
    <source>
        <dbReference type="Proteomes" id="UP000006727"/>
    </source>
</evidence>
<protein>
    <recommendedName>
        <fullName evidence="6">Secreted protein</fullName>
    </recommendedName>
</protein>
<keyword evidence="5" id="KW-1185">Reference proteome</keyword>
<feature type="chain" id="PRO_5036042719" description="Secreted protein" evidence="2">
    <location>
        <begin position="23"/>
        <end position="102"/>
    </location>
</feature>
<feature type="compositionally biased region" description="Polar residues" evidence="1">
    <location>
        <begin position="69"/>
        <end position="82"/>
    </location>
</feature>
<gene>
    <name evidence="3" type="ORF">PHYPA_028920</name>
</gene>
<evidence type="ECO:0000313" key="3">
    <source>
        <dbReference type="EMBL" id="PNR28328.1"/>
    </source>
</evidence>